<name>A0A1I8BR80_MELHA</name>
<organism evidence="2 3">
    <name type="scientific">Meloidogyne hapla</name>
    <name type="common">Root-knot nematode worm</name>
    <dbReference type="NCBI Taxonomy" id="6305"/>
    <lineage>
        <taxon>Eukaryota</taxon>
        <taxon>Metazoa</taxon>
        <taxon>Ecdysozoa</taxon>
        <taxon>Nematoda</taxon>
        <taxon>Chromadorea</taxon>
        <taxon>Rhabditida</taxon>
        <taxon>Tylenchina</taxon>
        <taxon>Tylenchomorpha</taxon>
        <taxon>Tylenchoidea</taxon>
        <taxon>Meloidogynidae</taxon>
        <taxon>Meloidogyninae</taxon>
        <taxon>Meloidogyne</taxon>
    </lineage>
</organism>
<protein>
    <submittedName>
        <fullName evidence="3">Uncharacterized protein</fullName>
    </submittedName>
</protein>
<proteinExistence type="predicted"/>
<evidence type="ECO:0000313" key="3">
    <source>
        <dbReference type="WBParaSite" id="MhA1_Contig42.frz3.gene2"/>
    </source>
</evidence>
<sequence length="142" mass="16783">MQHLLTPSTSSLFPPHQTQNQQNLNFQNFNHLPPSLLVALQHKMAYAKQQQLYLNNQQNQQNCLKRIQQQIIIQNGEEKHEEKKSEKNLENSEKQIKEEKNILEEKTTKTHLQQQQTFKTTSPVQFVSKRFQFDVNSLLEKS</sequence>
<dbReference type="Proteomes" id="UP000095281">
    <property type="component" value="Unplaced"/>
</dbReference>
<dbReference type="AlphaFoldDB" id="A0A1I8BR80"/>
<evidence type="ECO:0000256" key="1">
    <source>
        <dbReference type="SAM" id="MobiDB-lite"/>
    </source>
</evidence>
<dbReference type="WBParaSite" id="MhA1_Contig42.frz3.gene2">
    <property type="protein sequence ID" value="MhA1_Contig42.frz3.gene2"/>
    <property type="gene ID" value="MhA1_Contig42.frz3.gene2"/>
</dbReference>
<reference evidence="3" key="1">
    <citation type="submission" date="2016-11" db="UniProtKB">
        <authorList>
            <consortium name="WormBaseParasite"/>
        </authorList>
    </citation>
    <scope>IDENTIFICATION</scope>
</reference>
<feature type="region of interest" description="Disordered" evidence="1">
    <location>
        <begin position="76"/>
        <end position="96"/>
    </location>
</feature>
<keyword evidence="2" id="KW-1185">Reference proteome</keyword>
<evidence type="ECO:0000313" key="2">
    <source>
        <dbReference type="Proteomes" id="UP000095281"/>
    </source>
</evidence>
<accession>A0A1I8BR80</accession>